<name>A0A1J1HAN7_PLARL</name>
<dbReference type="VEuPathDB" id="PlasmoDB:PRELSG_1406400"/>
<evidence type="ECO:0000256" key="2">
    <source>
        <dbReference type="SAM" id="MobiDB-lite"/>
    </source>
</evidence>
<feature type="coiled-coil region" evidence="1">
    <location>
        <begin position="296"/>
        <end position="323"/>
    </location>
</feature>
<evidence type="ECO:0000313" key="4">
    <source>
        <dbReference type="Proteomes" id="UP000220158"/>
    </source>
</evidence>
<dbReference type="GeneID" id="39738494"/>
<dbReference type="RefSeq" id="XP_028534855.1">
    <property type="nucleotide sequence ID" value="XM_028679108.1"/>
</dbReference>
<reference evidence="3 4" key="1">
    <citation type="submission" date="2015-04" db="EMBL/GenBank/DDBJ databases">
        <authorList>
            <consortium name="Pathogen Informatics"/>
        </authorList>
    </citation>
    <scope>NUCLEOTIDE SEQUENCE [LARGE SCALE GENOMIC DNA]</scope>
    <source>
        <strain evidence="3 4">SGS1</strain>
    </source>
</reference>
<protein>
    <submittedName>
        <fullName evidence="3">Uncharacterized protein</fullName>
    </submittedName>
</protein>
<dbReference type="OMA" id="NKHIFRE"/>
<sequence length="1306" mass="158470">MNKLKNKKTFFIHLDKRFYINKAEEIVKEKNPNTKKNKFKNIYIDFSLNKYININSLNVERFIKTPIHYQKYKELVDTIKCVSNVRLQNIHLIRKIINSLELYIMNYINNINYFYDLKDFDENFYEDDEDNAITINSVITILISLYKLKYRNEEFLKLLEKFLFINKNKLKISQMHLILYIYSYFNRINKTFINSILIMILNNMNSLNSNNILNIFTSLFYLNCKNEKTLCILTNYIISNNLSFDINIIIYILNNLKKLNYSNTNLIEYFHNQIVLKLDFLNAEKNVQYIDSFFLKKNIQDIIDKEHKEINKYSNENMDYKNIYRNNNEIKNYTIDDDKNTIDNIRSGDYSYNYCNNDIESYGSLHNKYIIENNYMDYIYEYYNNKDISDKNKSKINLLMEVLIYYKYYKEDLLNVLYSHLLKNLKKYDKENVYHILSNIYDFEIYNLTYIHSLNKKLLLNMCHYYVPFYNKCNIIIFLFLKLLMQKYNYFNIFVDEILLHKINKDILNLKKNELLCLLNEYKNSNINKYLCDISLIYLDFFKLQQVTFCESNENNNNNNNNIKRSINIDNNVSLINGIKNSSENLFNYKNDKSLCKKKKIYLFEFNEKNKLNSYDVQFLLQLFCFYVETKYYEGIFLFLKSLFIELKNFKNFDPFLFYKINNYRANLEKNNNLEEMKKVIIYNKFNALQFLQIYEYFKNSFDSYECFISKQNSLVNCNHKKSMYYFYLVNMSCINEDYSDNSYEKEKKNNSFNLIKMENKNDFINDEKKCNNRTMNKYLLTSSRINYISYYNNISNKYKGDYKNNEIKNNESNNSIDITYNNKKCFSFLEKNSNQKDFSNYNNIISLNNDKSLLFQRSTFEINIYIYNILNNILIYTPVDLLAIYIHYYDSNNFFFLLENIVFKLNYLNTNYLALIVSKIFTLLNKENCNKTKEKYFLFFDFFYDYLLGEEMHFNKFSYAAKNNEIVKNSYNFDNNEKKMIIDTLYKNCISKYNETKTKKRIAYILLKNNNDINCVNNDIIFKETFLSTFIHFTIKKKFHFTCLFYNMTNESLFLILKSLGIKKKNPKYMHSIDIITNIFIFRYIQYIYSDKTYNINSLKGNTYSYINNYDDEEKLHIKDINKLSVNLSLSLNCINKKENDEHKNINNKNINNYNLENKNKNQNKKEEKYNTSEYNNNNTNSGDECKSGISPLMKKFIQIYYTIIKIRYIHEMSINKHIFRELCINIDYIDNKNFLRLLFYIYKYKFLETKYLLMLQKKCFLYKDLYYTHSNYRILDFLCKKLKINIEETIRTTPTKLTSYDYEK</sequence>
<dbReference type="Proteomes" id="UP000220158">
    <property type="component" value="Chromosome 14"/>
</dbReference>
<dbReference type="OrthoDB" id="377269at2759"/>
<feature type="region of interest" description="Disordered" evidence="2">
    <location>
        <begin position="1147"/>
        <end position="1180"/>
    </location>
</feature>
<feature type="compositionally biased region" description="Basic and acidic residues" evidence="2">
    <location>
        <begin position="1159"/>
        <end position="1172"/>
    </location>
</feature>
<proteinExistence type="predicted"/>
<evidence type="ECO:0000313" key="3">
    <source>
        <dbReference type="EMBL" id="CRH02334.1"/>
    </source>
</evidence>
<accession>A0A1J1HAN7</accession>
<dbReference type="KEGG" id="prel:PRELSG_1406400"/>
<keyword evidence="4" id="KW-1185">Reference proteome</keyword>
<dbReference type="EMBL" id="LN835309">
    <property type="protein sequence ID" value="CRH02334.1"/>
    <property type="molecule type" value="Genomic_DNA"/>
</dbReference>
<gene>
    <name evidence="3" type="ORF">PRELSG_1406400</name>
</gene>
<feature type="compositionally biased region" description="Low complexity" evidence="2">
    <location>
        <begin position="1148"/>
        <end position="1158"/>
    </location>
</feature>
<evidence type="ECO:0000256" key="1">
    <source>
        <dbReference type="SAM" id="Coils"/>
    </source>
</evidence>
<organism evidence="3 4">
    <name type="scientific">Plasmodium relictum</name>
    <dbReference type="NCBI Taxonomy" id="85471"/>
    <lineage>
        <taxon>Eukaryota</taxon>
        <taxon>Sar</taxon>
        <taxon>Alveolata</taxon>
        <taxon>Apicomplexa</taxon>
        <taxon>Aconoidasida</taxon>
        <taxon>Haemosporida</taxon>
        <taxon>Plasmodiidae</taxon>
        <taxon>Plasmodium</taxon>
        <taxon>Plasmodium (Haemamoeba)</taxon>
    </lineage>
</organism>
<keyword evidence="1" id="KW-0175">Coiled coil</keyword>